<accession>A0ABX0V745</accession>
<evidence type="ECO:0000313" key="1">
    <source>
        <dbReference type="EMBL" id="NIJ60150.1"/>
    </source>
</evidence>
<sequence length="213" mass="23332">MPLQNRVTPFGEIVAVPQRGMFIGNRGIIHDPKTRTLLNKRWATRTWLVCTCDYKDIRRTVMGAGSWTELFFLDEATALSAGHRPCFLCRRERAGAFRAAWATAQSILPPSASQIDVALHRERLQNGHKRLHVLAAPISTLPDGAMIAADGAAYAVVGGEPFLWTHDGYRVALHPSFVDGLLTPPSTLAALKAGYRPVFHPSLKTIRTNGPAA</sequence>
<reference evidence="1 2" key="1">
    <citation type="submission" date="2020-03" db="EMBL/GenBank/DDBJ databases">
        <title>Genomic Encyclopedia of Type Strains, Phase IV (KMG-IV): sequencing the most valuable type-strain genomes for metagenomic binning, comparative biology and taxonomic classification.</title>
        <authorList>
            <person name="Goeker M."/>
        </authorList>
    </citation>
    <scope>NUCLEOTIDE SEQUENCE [LARGE SCALE GENOMIC DNA]</scope>
    <source>
        <strain evidence="1 2">DSM 103870</strain>
    </source>
</reference>
<name>A0ABX0V745_9HYPH</name>
<keyword evidence="2" id="KW-1185">Reference proteome</keyword>
<dbReference type="Proteomes" id="UP001429580">
    <property type="component" value="Unassembled WGS sequence"/>
</dbReference>
<comment type="caution">
    <text evidence="1">The sequence shown here is derived from an EMBL/GenBank/DDBJ whole genome shotgun (WGS) entry which is preliminary data.</text>
</comment>
<evidence type="ECO:0008006" key="3">
    <source>
        <dbReference type="Google" id="ProtNLM"/>
    </source>
</evidence>
<gene>
    <name evidence="1" type="ORF">FHS82_004017</name>
</gene>
<organism evidence="1 2">
    <name type="scientific">Pseudochelatococcus lubricantis</name>
    <dbReference type="NCBI Taxonomy" id="1538102"/>
    <lineage>
        <taxon>Bacteria</taxon>
        <taxon>Pseudomonadati</taxon>
        <taxon>Pseudomonadota</taxon>
        <taxon>Alphaproteobacteria</taxon>
        <taxon>Hyphomicrobiales</taxon>
        <taxon>Chelatococcaceae</taxon>
        <taxon>Pseudochelatococcus</taxon>
    </lineage>
</organism>
<evidence type="ECO:0000313" key="2">
    <source>
        <dbReference type="Proteomes" id="UP001429580"/>
    </source>
</evidence>
<dbReference type="RefSeq" id="WP_166956234.1">
    <property type="nucleotide sequence ID" value="NZ_JAASQI010000014.1"/>
</dbReference>
<dbReference type="EMBL" id="JAASQI010000014">
    <property type="protein sequence ID" value="NIJ60150.1"/>
    <property type="molecule type" value="Genomic_DNA"/>
</dbReference>
<protein>
    <recommendedName>
        <fullName evidence="3">Hedgehog/Intein (Hint) domain-containing protein</fullName>
    </recommendedName>
</protein>
<proteinExistence type="predicted"/>